<protein>
    <submittedName>
        <fullName evidence="2">Uncharacterized protein</fullName>
    </submittedName>
</protein>
<dbReference type="Proteomes" id="UP000094527">
    <property type="component" value="Unassembled WGS sequence"/>
</dbReference>
<gene>
    <name evidence="2" type="ORF">Ocin01_05392</name>
</gene>
<comment type="caution">
    <text evidence="2">The sequence shown here is derived from an EMBL/GenBank/DDBJ whole genome shotgun (WGS) entry which is preliminary data.</text>
</comment>
<dbReference type="AlphaFoldDB" id="A0A1D2N7Q2"/>
<sequence>MDSNYVSSVTNPEKRNQHTYNTQVRIGTTSSRLSNQQDNNGLCWTAFVLVSGDVCQSTTRTCILDIRERSPPTWIQTPEQIRRPEALYT</sequence>
<organism evidence="2 3">
    <name type="scientific">Orchesella cincta</name>
    <name type="common">Springtail</name>
    <name type="synonym">Podura cincta</name>
    <dbReference type="NCBI Taxonomy" id="48709"/>
    <lineage>
        <taxon>Eukaryota</taxon>
        <taxon>Metazoa</taxon>
        <taxon>Ecdysozoa</taxon>
        <taxon>Arthropoda</taxon>
        <taxon>Hexapoda</taxon>
        <taxon>Collembola</taxon>
        <taxon>Entomobryomorpha</taxon>
        <taxon>Entomobryoidea</taxon>
        <taxon>Orchesellidae</taxon>
        <taxon>Orchesellinae</taxon>
        <taxon>Orchesella</taxon>
    </lineage>
</organism>
<evidence type="ECO:0000313" key="2">
    <source>
        <dbReference type="EMBL" id="ODN01282.1"/>
    </source>
</evidence>
<dbReference type="EMBL" id="LJIJ01000162">
    <property type="protein sequence ID" value="ODN01282.1"/>
    <property type="molecule type" value="Genomic_DNA"/>
</dbReference>
<accession>A0A1D2N7Q2</accession>
<evidence type="ECO:0000313" key="3">
    <source>
        <dbReference type="Proteomes" id="UP000094527"/>
    </source>
</evidence>
<evidence type="ECO:0000256" key="1">
    <source>
        <dbReference type="SAM" id="MobiDB-lite"/>
    </source>
</evidence>
<feature type="region of interest" description="Disordered" evidence="1">
    <location>
        <begin position="1"/>
        <end position="21"/>
    </location>
</feature>
<feature type="compositionally biased region" description="Polar residues" evidence="1">
    <location>
        <begin position="1"/>
        <end position="11"/>
    </location>
</feature>
<reference evidence="2 3" key="1">
    <citation type="journal article" date="2016" name="Genome Biol. Evol.">
        <title>Gene Family Evolution Reflects Adaptation to Soil Environmental Stressors in the Genome of the Collembolan Orchesella cincta.</title>
        <authorList>
            <person name="Faddeeva-Vakhrusheva A."/>
            <person name="Derks M.F."/>
            <person name="Anvar S.Y."/>
            <person name="Agamennone V."/>
            <person name="Suring W."/>
            <person name="Smit S."/>
            <person name="van Straalen N.M."/>
            <person name="Roelofs D."/>
        </authorList>
    </citation>
    <scope>NUCLEOTIDE SEQUENCE [LARGE SCALE GENOMIC DNA]</scope>
    <source>
        <tissue evidence="2">Mixed pool</tissue>
    </source>
</reference>
<name>A0A1D2N7Q2_ORCCI</name>
<keyword evidence="3" id="KW-1185">Reference proteome</keyword>
<proteinExistence type="predicted"/>